<dbReference type="EMBL" id="CM037012">
    <property type="protein sequence ID" value="KAH7691051.1"/>
    <property type="molecule type" value="Genomic_DNA"/>
</dbReference>
<protein>
    <submittedName>
        <fullName evidence="1">Uncharacterized protein</fullName>
    </submittedName>
</protein>
<dbReference type="Proteomes" id="UP000827976">
    <property type="component" value="Chromosome 2"/>
</dbReference>
<evidence type="ECO:0000313" key="2">
    <source>
        <dbReference type="Proteomes" id="UP000827976"/>
    </source>
</evidence>
<name>A0ACB7WR82_DIOAL</name>
<evidence type="ECO:0000313" key="1">
    <source>
        <dbReference type="EMBL" id="KAH7691051.1"/>
    </source>
</evidence>
<gene>
    <name evidence="1" type="ORF">IHE45_02G090600</name>
</gene>
<organism evidence="1 2">
    <name type="scientific">Dioscorea alata</name>
    <name type="common">Purple yam</name>
    <dbReference type="NCBI Taxonomy" id="55571"/>
    <lineage>
        <taxon>Eukaryota</taxon>
        <taxon>Viridiplantae</taxon>
        <taxon>Streptophyta</taxon>
        <taxon>Embryophyta</taxon>
        <taxon>Tracheophyta</taxon>
        <taxon>Spermatophyta</taxon>
        <taxon>Magnoliopsida</taxon>
        <taxon>Liliopsida</taxon>
        <taxon>Dioscoreales</taxon>
        <taxon>Dioscoreaceae</taxon>
        <taxon>Dioscorea</taxon>
    </lineage>
</organism>
<reference evidence="2" key="1">
    <citation type="journal article" date="2022" name="Nat. Commun.">
        <title>Chromosome evolution and the genetic basis of agronomically important traits in greater yam.</title>
        <authorList>
            <person name="Bredeson J.V."/>
            <person name="Lyons J.B."/>
            <person name="Oniyinde I.O."/>
            <person name="Okereke N.R."/>
            <person name="Kolade O."/>
            <person name="Nnabue I."/>
            <person name="Nwadili C.O."/>
            <person name="Hribova E."/>
            <person name="Parker M."/>
            <person name="Nwogha J."/>
            <person name="Shu S."/>
            <person name="Carlson J."/>
            <person name="Kariba R."/>
            <person name="Muthemba S."/>
            <person name="Knop K."/>
            <person name="Barton G.J."/>
            <person name="Sherwood A.V."/>
            <person name="Lopez-Montes A."/>
            <person name="Asiedu R."/>
            <person name="Jamnadass R."/>
            <person name="Muchugi A."/>
            <person name="Goodstein D."/>
            <person name="Egesi C.N."/>
            <person name="Featherston J."/>
            <person name="Asfaw A."/>
            <person name="Simpson G.G."/>
            <person name="Dolezel J."/>
            <person name="Hendre P.S."/>
            <person name="Van Deynze A."/>
            <person name="Kumar P.L."/>
            <person name="Obidiegwu J.E."/>
            <person name="Bhattacharjee R."/>
            <person name="Rokhsar D.S."/>
        </authorList>
    </citation>
    <scope>NUCLEOTIDE SEQUENCE [LARGE SCALE GENOMIC DNA]</scope>
    <source>
        <strain evidence="2">cv. TDa95/00328</strain>
    </source>
</reference>
<proteinExistence type="predicted"/>
<keyword evidence="2" id="KW-1185">Reference proteome</keyword>
<comment type="caution">
    <text evidence="1">The sequence shown here is derived from an EMBL/GenBank/DDBJ whole genome shotgun (WGS) entry which is preliminary data.</text>
</comment>
<sequence length="114" mass="12844">MNKLPKFQSLRGKIMGSKIANSISGKGKKYFGGSNSLKAVDQIEKKNDEESDALFPKVASNGGIMRNKMKKKTRRRVQWKDRNGSKLVEVLEYQLSDSSDSDDEFLDSCLCTMM</sequence>
<accession>A0ACB7WR82</accession>